<dbReference type="Pfam" id="PF01497">
    <property type="entry name" value="Peripla_BP_2"/>
    <property type="match status" value="1"/>
</dbReference>
<gene>
    <name evidence="5" type="ORF">FHS13_002908</name>
</gene>
<dbReference type="AlphaFoldDB" id="A0A841IQH6"/>
<sequence length="346" mass="36742">MLRPAPLPVVLLLTPVLLLTACGPAQDGESGGTQSAGAGYPRTIDNCGHEVTVDAAPERVVSLNQGTTEILLSLGLEDRLVGTATWTDPIMEGLEEANEGIPRLADNNPSFEVVLDAEPDFVTASFVSTLGTGGVATREQFGELGVPTYVSPSDCAAGKDNESGGDGSRSEPLSLDVVHGEIRDLAQVFGVEERGEELVARLQQRVDTATEDLDVSDVSLMYWFANSESPYLAGCCGAPGAITSAVGAENAFDDTHDEWPQINWETVADRDPDVIVLGDLTRESQTAETADAKIEFLETNPATRILTAVKEERYILLSGQAMNPSIRTVEGIEQVAAGLRDLGLTR</sequence>
<evidence type="ECO:0000256" key="2">
    <source>
        <dbReference type="SAM" id="MobiDB-lite"/>
    </source>
</evidence>
<evidence type="ECO:0000256" key="3">
    <source>
        <dbReference type="SAM" id="SignalP"/>
    </source>
</evidence>
<name>A0A841IQH6_9ACTN</name>
<organism evidence="5 6">
    <name type="scientific">Nocardiopsis algeriensis</name>
    <dbReference type="NCBI Taxonomy" id="1478215"/>
    <lineage>
        <taxon>Bacteria</taxon>
        <taxon>Bacillati</taxon>
        <taxon>Actinomycetota</taxon>
        <taxon>Actinomycetes</taxon>
        <taxon>Streptosporangiales</taxon>
        <taxon>Nocardiopsidaceae</taxon>
        <taxon>Nocardiopsis</taxon>
    </lineage>
</organism>
<dbReference type="InterPro" id="IPR002491">
    <property type="entry name" value="ABC_transptr_periplasmic_BD"/>
</dbReference>
<reference evidence="5 6" key="1">
    <citation type="submission" date="2020-08" db="EMBL/GenBank/DDBJ databases">
        <title>Genomic Encyclopedia of Type Strains, Phase III (KMG-III): the genomes of soil and plant-associated and newly described type strains.</title>
        <authorList>
            <person name="Whitman W."/>
        </authorList>
    </citation>
    <scope>NUCLEOTIDE SEQUENCE [LARGE SCALE GENOMIC DNA]</scope>
    <source>
        <strain evidence="5 6">CECT 8712</strain>
    </source>
</reference>
<accession>A0A841IQH6</accession>
<comment type="similarity">
    <text evidence="1">Belongs to the bacterial solute-binding protein 8 family.</text>
</comment>
<feature type="signal peptide" evidence="3">
    <location>
        <begin position="1"/>
        <end position="27"/>
    </location>
</feature>
<dbReference type="SUPFAM" id="SSF53807">
    <property type="entry name" value="Helical backbone' metal receptor"/>
    <property type="match status" value="1"/>
</dbReference>
<dbReference type="Gene3D" id="3.40.50.1980">
    <property type="entry name" value="Nitrogenase molybdenum iron protein domain"/>
    <property type="match status" value="2"/>
</dbReference>
<dbReference type="InterPro" id="IPR050902">
    <property type="entry name" value="ABC_Transporter_SBP"/>
</dbReference>
<evidence type="ECO:0000313" key="6">
    <source>
        <dbReference type="Proteomes" id="UP000536604"/>
    </source>
</evidence>
<feature type="region of interest" description="Disordered" evidence="2">
    <location>
        <begin position="152"/>
        <end position="174"/>
    </location>
</feature>
<feature type="domain" description="Fe/B12 periplasmic-binding" evidence="4">
    <location>
        <begin position="59"/>
        <end position="346"/>
    </location>
</feature>
<dbReference type="RefSeq" id="WP_221442943.1">
    <property type="nucleotide sequence ID" value="NZ_JACHJO010000008.1"/>
</dbReference>
<keyword evidence="6" id="KW-1185">Reference proteome</keyword>
<dbReference type="PROSITE" id="PS51257">
    <property type="entry name" value="PROKAR_LIPOPROTEIN"/>
    <property type="match status" value="1"/>
</dbReference>
<dbReference type="PANTHER" id="PTHR30535:SF7">
    <property type="entry name" value="IRON(III) DICITRATE-BINDING PROTEIN"/>
    <property type="match status" value="1"/>
</dbReference>
<comment type="caution">
    <text evidence="5">The sequence shown here is derived from an EMBL/GenBank/DDBJ whole genome shotgun (WGS) entry which is preliminary data.</text>
</comment>
<protein>
    <submittedName>
        <fullName evidence="5">Iron complex transport system substrate-binding protein</fullName>
    </submittedName>
</protein>
<feature type="chain" id="PRO_5032306939" evidence="3">
    <location>
        <begin position="28"/>
        <end position="346"/>
    </location>
</feature>
<proteinExistence type="inferred from homology"/>
<dbReference type="PANTHER" id="PTHR30535">
    <property type="entry name" value="VITAMIN B12-BINDING PROTEIN"/>
    <property type="match status" value="1"/>
</dbReference>
<dbReference type="Proteomes" id="UP000536604">
    <property type="component" value="Unassembled WGS sequence"/>
</dbReference>
<evidence type="ECO:0000259" key="4">
    <source>
        <dbReference type="PROSITE" id="PS50983"/>
    </source>
</evidence>
<evidence type="ECO:0000256" key="1">
    <source>
        <dbReference type="ARBA" id="ARBA00008814"/>
    </source>
</evidence>
<dbReference type="EMBL" id="JACHJO010000008">
    <property type="protein sequence ID" value="MBB6120947.1"/>
    <property type="molecule type" value="Genomic_DNA"/>
</dbReference>
<dbReference type="PROSITE" id="PS50983">
    <property type="entry name" value="FE_B12_PBP"/>
    <property type="match status" value="1"/>
</dbReference>
<keyword evidence="3" id="KW-0732">Signal</keyword>
<evidence type="ECO:0000313" key="5">
    <source>
        <dbReference type="EMBL" id="MBB6120947.1"/>
    </source>
</evidence>